<dbReference type="Pfam" id="PF07719">
    <property type="entry name" value="TPR_2"/>
    <property type="match status" value="1"/>
</dbReference>
<dbReference type="OrthoDB" id="9786548at2"/>
<feature type="repeat" description="TPR" evidence="3">
    <location>
        <begin position="367"/>
        <end position="400"/>
    </location>
</feature>
<evidence type="ECO:0000256" key="1">
    <source>
        <dbReference type="ARBA" id="ARBA00022737"/>
    </source>
</evidence>
<dbReference type="InterPro" id="IPR013105">
    <property type="entry name" value="TPR_2"/>
</dbReference>
<proteinExistence type="predicted"/>
<dbReference type="InterPro" id="IPR051012">
    <property type="entry name" value="CellSynth/LPSAsmb/PSIAsmb"/>
</dbReference>
<evidence type="ECO:0000256" key="2">
    <source>
        <dbReference type="ARBA" id="ARBA00022803"/>
    </source>
</evidence>
<sequence>MKKSPKHKSLYLVKTEQAELRELEAKHRSETRNLYVIKTDEEVANKYRDVIVDFAANKGVFLLVTRDKTFIQTFRSAACQAVGVPHGAMFSAQDLASASTLLKGLVANGAKPFLFMEYVLDSELTVPYLRHVKPMYPDMKVVVVSRDISRERLFQFYEDGADSFLKKPASINSVIKKIAFMLKPRCEADALVFAGREHIRANRFEEALDMAEQVLSRWPRHAAALVVLGDAQKGLAKREEALSAYQQAECLSRDYLEPLQKIATMYCEDDNRDEALQYLCKLDDISPLNCTRKIRIAEMHFEQGDPASAEKYFDQAIDAAREEALSAVGEMSLDIAEMAARFDPKMAAKYYRRSLELVKNSKNALTMSVYNRLGISLRKQGLWNEAIEAYGEAARHAPEDENIQYNISLAYGEGQQFREAAEHMRNALAINPDLYRGNPNLAYSVGSTFARGDRPQEAVEILTYLLEISPGFKDGEKLLREVTAARGGSYRF</sequence>
<gene>
    <name evidence="4" type="primary">ycf3_7</name>
    <name evidence="4" type="ORF">BerOc1_03108</name>
</gene>
<accession>A0A1J5N6B2</accession>
<organism evidence="4 5">
    <name type="scientific">Pseudodesulfovibrio hydrargyri</name>
    <dbReference type="NCBI Taxonomy" id="2125990"/>
    <lineage>
        <taxon>Bacteria</taxon>
        <taxon>Pseudomonadati</taxon>
        <taxon>Thermodesulfobacteriota</taxon>
        <taxon>Desulfovibrionia</taxon>
        <taxon>Desulfovibrionales</taxon>
        <taxon>Desulfovibrionaceae</taxon>
    </lineage>
</organism>
<dbReference type="AlphaFoldDB" id="A0A1J5N6B2"/>
<evidence type="ECO:0000256" key="3">
    <source>
        <dbReference type="PROSITE-ProRule" id="PRU00339"/>
    </source>
</evidence>
<dbReference type="PANTHER" id="PTHR45586:SF1">
    <property type="entry name" value="LIPOPOLYSACCHARIDE ASSEMBLY PROTEIN B"/>
    <property type="match status" value="1"/>
</dbReference>
<dbReference type="InterPro" id="IPR011006">
    <property type="entry name" value="CheY-like_superfamily"/>
</dbReference>
<dbReference type="SUPFAM" id="SSF52172">
    <property type="entry name" value="CheY-like"/>
    <property type="match status" value="1"/>
</dbReference>
<feature type="repeat" description="TPR" evidence="3">
    <location>
        <begin position="188"/>
        <end position="221"/>
    </location>
</feature>
<reference evidence="4 5" key="1">
    <citation type="submission" date="2015-09" db="EMBL/GenBank/DDBJ databases">
        <title>Genome of Desulfovibrio dechloracetivorans BerOc1, a mercury methylating strain isolated from highly hydrocarbons and metals contaminated coastal sediments.</title>
        <authorList>
            <person name="Goni Urriza M."/>
            <person name="Gassie C."/>
            <person name="Bouchez O."/>
            <person name="Klopp C."/>
            <person name="Ranchou-Peyruse A."/>
            <person name="Remy G."/>
        </authorList>
    </citation>
    <scope>NUCLEOTIDE SEQUENCE [LARGE SCALE GENOMIC DNA]</scope>
    <source>
        <strain evidence="4 5">BerOc1</strain>
    </source>
</reference>
<dbReference type="InterPro" id="IPR019734">
    <property type="entry name" value="TPR_rpt"/>
</dbReference>
<dbReference type="Pfam" id="PF13374">
    <property type="entry name" value="TPR_10"/>
    <property type="match status" value="1"/>
</dbReference>
<dbReference type="PROSITE" id="PS50005">
    <property type="entry name" value="TPR"/>
    <property type="match status" value="3"/>
</dbReference>
<name>A0A1J5N6B2_9BACT</name>
<keyword evidence="5" id="KW-1185">Reference proteome</keyword>
<dbReference type="SMART" id="SM00028">
    <property type="entry name" value="TPR"/>
    <property type="match status" value="6"/>
</dbReference>
<comment type="caution">
    <text evidence="4">The sequence shown here is derived from an EMBL/GenBank/DDBJ whole genome shotgun (WGS) entry which is preliminary data.</text>
</comment>
<protein>
    <submittedName>
        <fullName evidence="4">Photosystem I assembly protein Ycf3</fullName>
    </submittedName>
</protein>
<dbReference type="RefSeq" id="WP_071546539.1">
    <property type="nucleotide sequence ID" value="NZ_LKAQ01000004.1"/>
</dbReference>
<keyword evidence="1" id="KW-0677">Repeat</keyword>
<dbReference type="Pfam" id="PF13432">
    <property type="entry name" value="TPR_16"/>
    <property type="match status" value="1"/>
</dbReference>
<dbReference type="Gene3D" id="3.40.50.2300">
    <property type="match status" value="1"/>
</dbReference>
<dbReference type="InterPro" id="IPR011990">
    <property type="entry name" value="TPR-like_helical_dom_sf"/>
</dbReference>
<evidence type="ECO:0000313" key="4">
    <source>
        <dbReference type="EMBL" id="OIQ51163.1"/>
    </source>
</evidence>
<dbReference type="SUPFAM" id="SSF48452">
    <property type="entry name" value="TPR-like"/>
    <property type="match status" value="1"/>
</dbReference>
<dbReference type="Gene3D" id="1.25.40.10">
    <property type="entry name" value="Tetratricopeptide repeat domain"/>
    <property type="match status" value="2"/>
</dbReference>
<evidence type="ECO:0000313" key="5">
    <source>
        <dbReference type="Proteomes" id="UP000181901"/>
    </source>
</evidence>
<keyword evidence="2 3" id="KW-0802">TPR repeat</keyword>
<dbReference type="EMBL" id="LKAQ01000004">
    <property type="protein sequence ID" value="OIQ51163.1"/>
    <property type="molecule type" value="Genomic_DNA"/>
</dbReference>
<dbReference type="Proteomes" id="UP000181901">
    <property type="component" value="Unassembled WGS sequence"/>
</dbReference>
<dbReference type="Pfam" id="PF13181">
    <property type="entry name" value="TPR_8"/>
    <property type="match status" value="1"/>
</dbReference>
<feature type="repeat" description="TPR" evidence="3">
    <location>
        <begin position="401"/>
        <end position="434"/>
    </location>
</feature>
<dbReference type="PANTHER" id="PTHR45586">
    <property type="entry name" value="TPR REPEAT-CONTAINING PROTEIN PA4667"/>
    <property type="match status" value="1"/>
</dbReference>